<dbReference type="Proteomes" id="UP000777438">
    <property type="component" value="Unassembled WGS sequence"/>
</dbReference>
<dbReference type="InterPro" id="IPR036291">
    <property type="entry name" value="NAD(P)-bd_dom_sf"/>
</dbReference>
<proteinExistence type="predicted"/>
<name>A0A9P8W5M7_9HYPO</name>
<dbReference type="GO" id="GO:0005737">
    <property type="term" value="C:cytoplasm"/>
    <property type="evidence" value="ECO:0007669"/>
    <property type="project" value="TreeGrafter"/>
</dbReference>
<evidence type="ECO:0000313" key="2">
    <source>
        <dbReference type="EMBL" id="KAH6889858.1"/>
    </source>
</evidence>
<accession>A0A9P8W5M7</accession>
<dbReference type="PANTHER" id="PTHR48079:SF6">
    <property type="entry name" value="NAD(P)-BINDING DOMAIN-CONTAINING PROTEIN-RELATED"/>
    <property type="match status" value="1"/>
</dbReference>
<dbReference type="PANTHER" id="PTHR48079">
    <property type="entry name" value="PROTEIN YEEZ"/>
    <property type="match status" value="1"/>
</dbReference>
<reference evidence="2 3" key="1">
    <citation type="journal article" date="2021" name="Nat. Commun.">
        <title>Genetic determinants of endophytism in the Arabidopsis root mycobiome.</title>
        <authorList>
            <person name="Mesny F."/>
            <person name="Miyauchi S."/>
            <person name="Thiergart T."/>
            <person name="Pickel B."/>
            <person name="Atanasova L."/>
            <person name="Karlsson M."/>
            <person name="Huettel B."/>
            <person name="Barry K.W."/>
            <person name="Haridas S."/>
            <person name="Chen C."/>
            <person name="Bauer D."/>
            <person name="Andreopoulos W."/>
            <person name="Pangilinan J."/>
            <person name="LaButti K."/>
            <person name="Riley R."/>
            <person name="Lipzen A."/>
            <person name="Clum A."/>
            <person name="Drula E."/>
            <person name="Henrissat B."/>
            <person name="Kohler A."/>
            <person name="Grigoriev I.V."/>
            <person name="Martin F.M."/>
            <person name="Hacquard S."/>
        </authorList>
    </citation>
    <scope>NUCLEOTIDE SEQUENCE [LARGE SCALE GENOMIC DNA]</scope>
    <source>
        <strain evidence="2 3">MPI-CAGE-CH-0241</strain>
    </source>
</reference>
<dbReference type="InterPro" id="IPR001509">
    <property type="entry name" value="Epimerase_deHydtase"/>
</dbReference>
<protein>
    <submittedName>
        <fullName evidence="2">NAD dependent epimerase/dehydratase family protein</fullName>
    </submittedName>
</protein>
<dbReference type="AlphaFoldDB" id="A0A9P8W5M7"/>
<dbReference type="InterPro" id="IPR051783">
    <property type="entry name" value="NAD(P)-dependent_oxidoreduct"/>
</dbReference>
<keyword evidence="3" id="KW-1185">Reference proteome</keyword>
<gene>
    <name evidence="2" type="ORF">B0T10DRAFT_486928</name>
</gene>
<dbReference type="GO" id="GO:0004029">
    <property type="term" value="F:aldehyde dehydrogenase (NAD+) activity"/>
    <property type="evidence" value="ECO:0007669"/>
    <property type="project" value="TreeGrafter"/>
</dbReference>
<feature type="domain" description="NAD-dependent epimerase/dehydratase" evidence="1">
    <location>
        <begin position="6"/>
        <end position="234"/>
    </location>
</feature>
<evidence type="ECO:0000313" key="3">
    <source>
        <dbReference type="Proteomes" id="UP000777438"/>
    </source>
</evidence>
<dbReference type="EMBL" id="JAGPYM010000010">
    <property type="protein sequence ID" value="KAH6889858.1"/>
    <property type="molecule type" value="Genomic_DNA"/>
</dbReference>
<dbReference type="Gene3D" id="3.40.50.720">
    <property type="entry name" value="NAD(P)-binding Rossmann-like Domain"/>
    <property type="match status" value="1"/>
</dbReference>
<organism evidence="2 3">
    <name type="scientific">Thelonectria olida</name>
    <dbReference type="NCBI Taxonomy" id="1576542"/>
    <lineage>
        <taxon>Eukaryota</taxon>
        <taxon>Fungi</taxon>
        <taxon>Dikarya</taxon>
        <taxon>Ascomycota</taxon>
        <taxon>Pezizomycotina</taxon>
        <taxon>Sordariomycetes</taxon>
        <taxon>Hypocreomycetidae</taxon>
        <taxon>Hypocreales</taxon>
        <taxon>Nectriaceae</taxon>
        <taxon>Thelonectria</taxon>
    </lineage>
</organism>
<evidence type="ECO:0000259" key="1">
    <source>
        <dbReference type="Pfam" id="PF01370"/>
    </source>
</evidence>
<dbReference type="OrthoDB" id="10262413at2759"/>
<dbReference type="SUPFAM" id="SSF51735">
    <property type="entry name" value="NAD(P)-binding Rossmann-fold domains"/>
    <property type="match status" value="1"/>
</dbReference>
<sequence>MSSTKILIVGATGYIGGSILTTLLQSTDANIKASTISAFVRKQDHADLLKEKGVNPILFSGLDDTKIVREVASKHDIVINSASAFLSDAAEALILGLADRKKETGKETHFIHTSGTSSLGDLPISGTYTETRIFSDKEDIYAYQRFREDLESYQQRTCDLAVFEKGEEANVKTYILMSPTIYGLGSGFFNRTSIQIDGIIRAARRDGYASVIGTGSAEWDHVHVEDLMKLYELVVFRLLAGDDLPSNKKGIYFNETGHQSWREVSERVAKEGKALGYLDSDKVKELSLEEGVATFGKALPPTAVEVGFASRSRTRADLSREIGWKPTKTREDFEASFRGEWEILAKESTF</sequence>
<comment type="caution">
    <text evidence="2">The sequence shown here is derived from an EMBL/GenBank/DDBJ whole genome shotgun (WGS) entry which is preliminary data.</text>
</comment>
<dbReference type="Pfam" id="PF01370">
    <property type="entry name" value="Epimerase"/>
    <property type="match status" value="1"/>
</dbReference>